<name>A0ABQ9I9J9_9NEOP</name>
<dbReference type="EMBL" id="JARBHB010000002">
    <property type="protein sequence ID" value="KAJ8892583.1"/>
    <property type="molecule type" value="Genomic_DNA"/>
</dbReference>
<sequence>MKEHIVHKLNETNPCRRTTYIRTVEQLSLCVRWFDQGYDGASSTRGNSHNAPAYVRKDHTIALHVHCSAHSLNVALAESCSLTAIHNCISTVESLG</sequence>
<comment type="caution">
    <text evidence="1">The sequence shown here is derived from an EMBL/GenBank/DDBJ whole genome shotgun (WGS) entry which is preliminary data.</text>
</comment>
<accession>A0ABQ9I9J9</accession>
<organism evidence="1 2">
    <name type="scientific">Dryococelus australis</name>
    <dbReference type="NCBI Taxonomy" id="614101"/>
    <lineage>
        <taxon>Eukaryota</taxon>
        <taxon>Metazoa</taxon>
        <taxon>Ecdysozoa</taxon>
        <taxon>Arthropoda</taxon>
        <taxon>Hexapoda</taxon>
        <taxon>Insecta</taxon>
        <taxon>Pterygota</taxon>
        <taxon>Neoptera</taxon>
        <taxon>Polyneoptera</taxon>
        <taxon>Phasmatodea</taxon>
        <taxon>Verophasmatodea</taxon>
        <taxon>Anareolatae</taxon>
        <taxon>Phasmatidae</taxon>
        <taxon>Eurycanthinae</taxon>
        <taxon>Dryococelus</taxon>
    </lineage>
</organism>
<evidence type="ECO:0008006" key="3">
    <source>
        <dbReference type="Google" id="ProtNLM"/>
    </source>
</evidence>
<proteinExistence type="predicted"/>
<protein>
    <recommendedName>
        <fullName evidence="3">DUF4371 domain-containing protein</fullName>
    </recommendedName>
</protein>
<dbReference type="Proteomes" id="UP001159363">
    <property type="component" value="Chromosome 2"/>
</dbReference>
<reference evidence="1 2" key="1">
    <citation type="submission" date="2023-02" db="EMBL/GenBank/DDBJ databases">
        <title>LHISI_Scaffold_Assembly.</title>
        <authorList>
            <person name="Stuart O.P."/>
            <person name="Cleave R."/>
            <person name="Magrath M.J.L."/>
            <person name="Mikheyev A.S."/>
        </authorList>
    </citation>
    <scope>NUCLEOTIDE SEQUENCE [LARGE SCALE GENOMIC DNA]</scope>
    <source>
        <strain evidence="1">Daus_M_001</strain>
        <tissue evidence="1">Leg muscle</tissue>
    </source>
</reference>
<keyword evidence="2" id="KW-1185">Reference proteome</keyword>
<gene>
    <name evidence="1" type="ORF">PR048_005164</name>
</gene>
<evidence type="ECO:0000313" key="2">
    <source>
        <dbReference type="Proteomes" id="UP001159363"/>
    </source>
</evidence>
<evidence type="ECO:0000313" key="1">
    <source>
        <dbReference type="EMBL" id="KAJ8892583.1"/>
    </source>
</evidence>